<dbReference type="InterPro" id="IPR036061">
    <property type="entry name" value="CheW-like_dom_sf"/>
</dbReference>
<comment type="caution">
    <text evidence="2">The sequence shown here is derived from an EMBL/GenBank/DDBJ whole genome shotgun (WGS) entry which is preliminary data.</text>
</comment>
<keyword evidence="3" id="KW-1185">Reference proteome</keyword>
<protein>
    <submittedName>
        <fullName evidence="2">CheW-like protein</fullName>
    </submittedName>
</protein>
<sequence length="153" mass="17375">MQDSDNKYLIFPVDDKVYAISFSDVKLIIANEYARKIPDFPDYVKGTIVNEGRTVTVIDLRVRFGCVPKPETGRECIMLCDCEKSLGLLCDSITGFVEVRPEEIQPPPDVNEQVNARFISGTFLHEGQPCYIIRPELVIRPDDEEKFASLTEE</sequence>
<dbReference type="GO" id="GO:0007165">
    <property type="term" value="P:signal transduction"/>
    <property type="evidence" value="ECO:0007669"/>
    <property type="project" value="InterPro"/>
</dbReference>
<dbReference type="EMBL" id="ADKM02000050">
    <property type="protein sequence ID" value="EGC03925.1"/>
    <property type="molecule type" value="Genomic_DNA"/>
</dbReference>
<dbReference type="Gene3D" id="2.40.50.180">
    <property type="entry name" value="CheA-289, Domain 4"/>
    <property type="match status" value="1"/>
</dbReference>
<dbReference type="AlphaFoldDB" id="E9S9X3"/>
<dbReference type="GO" id="GO:0005829">
    <property type="term" value="C:cytosol"/>
    <property type="evidence" value="ECO:0007669"/>
    <property type="project" value="TreeGrafter"/>
</dbReference>
<dbReference type="InterPro" id="IPR039315">
    <property type="entry name" value="CheW"/>
</dbReference>
<accession>E9S9X3</accession>
<evidence type="ECO:0000313" key="2">
    <source>
        <dbReference type="EMBL" id="EGC03925.1"/>
    </source>
</evidence>
<evidence type="ECO:0000259" key="1">
    <source>
        <dbReference type="PROSITE" id="PS50851"/>
    </source>
</evidence>
<feature type="domain" description="CheW-like" evidence="1">
    <location>
        <begin position="5"/>
        <end position="144"/>
    </location>
</feature>
<name>E9S9X3_RUMAL</name>
<dbReference type="GO" id="GO:0006935">
    <property type="term" value="P:chemotaxis"/>
    <property type="evidence" value="ECO:0007669"/>
    <property type="project" value="InterPro"/>
</dbReference>
<dbReference type="PANTHER" id="PTHR22617">
    <property type="entry name" value="CHEMOTAXIS SENSOR HISTIDINE KINASE-RELATED"/>
    <property type="match status" value="1"/>
</dbReference>
<organism evidence="2 3">
    <name type="scientific">Ruminococcus albus 8</name>
    <dbReference type="NCBI Taxonomy" id="246199"/>
    <lineage>
        <taxon>Bacteria</taxon>
        <taxon>Bacillati</taxon>
        <taxon>Bacillota</taxon>
        <taxon>Clostridia</taxon>
        <taxon>Eubacteriales</taxon>
        <taxon>Oscillospiraceae</taxon>
        <taxon>Ruminococcus</taxon>
    </lineage>
</organism>
<dbReference type="RefSeq" id="WP_002847932.1">
    <property type="nucleotide sequence ID" value="NZ_ADKM02000050.1"/>
</dbReference>
<dbReference type="eggNOG" id="COG0835">
    <property type="taxonomic scope" value="Bacteria"/>
</dbReference>
<dbReference type="STRING" id="246199.CUS_6424"/>
<evidence type="ECO:0000313" key="3">
    <source>
        <dbReference type="Proteomes" id="UP000004259"/>
    </source>
</evidence>
<reference evidence="2 3" key="1">
    <citation type="submission" date="2011-02" db="EMBL/GenBank/DDBJ databases">
        <authorList>
            <person name="Nelson K.E."/>
            <person name="Sutton G."/>
            <person name="Torralba M."/>
            <person name="Durkin S."/>
            <person name="Harkins D."/>
            <person name="Montgomery R."/>
            <person name="Ziemer C."/>
            <person name="Klaassens E."/>
            <person name="Ocuiv P."/>
            <person name="Morrison M."/>
        </authorList>
    </citation>
    <scope>NUCLEOTIDE SEQUENCE [LARGE SCALE GENOMIC DNA]</scope>
    <source>
        <strain evidence="2 3">8</strain>
    </source>
</reference>
<dbReference type="SUPFAM" id="SSF50341">
    <property type="entry name" value="CheW-like"/>
    <property type="match status" value="1"/>
</dbReference>
<dbReference type="Gene3D" id="2.30.30.40">
    <property type="entry name" value="SH3 Domains"/>
    <property type="match status" value="1"/>
</dbReference>
<dbReference type="PROSITE" id="PS50851">
    <property type="entry name" value="CHEW"/>
    <property type="match status" value="1"/>
</dbReference>
<gene>
    <name evidence="2" type="ORF">CUS_6424</name>
</gene>
<dbReference type="OrthoDB" id="9794382at2"/>
<dbReference type="SMART" id="SM00260">
    <property type="entry name" value="CheW"/>
    <property type="match status" value="1"/>
</dbReference>
<dbReference type="InterPro" id="IPR002545">
    <property type="entry name" value="CheW-lke_dom"/>
</dbReference>
<proteinExistence type="predicted"/>
<dbReference type="PANTHER" id="PTHR22617:SF23">
    <property type="entry name" value="CHEMOTAXIS PROTEIN CHEW"/>
    <property type="match status" value="1"/>
</dbReference>
<dbReference type="Pfam" id="PF01584">
    <property type="entry name" value="CheW"/>
    <property type="match status" value="1"/>
</dbReference>
<dbReference type="Proteomes" id="UP000004259">
    <property type="component" value="Unassembled WGS sequence"/>
</dbReference>